<organism evidence="2 3">
    <name type="scientific">Puccinia sorghi</name>
    <dbReference type="NCBI Taxonomy" id="27349"/>
    <lineage>
        <taxon>Eukaryota</taxon>
        <taxon>Fungi</taxon>
        <taxon>Dikarya</taxon>
        <taxon>Basidiomycota</taxon>
        <taxon>Pucciniomycotina</taxon>
        <taxon>Pucciniomycetes</taxon>
        <taxon>Pucciniales</taxon>
        <taxon>Pucciniaceae</taxon>
        <taxon>Puccinia</taxon>
    </lineage>
</organism>
<dbReference type="EMBL" id="LAVV01006274">
    <property type="protein sequence ID" value="KNZ60364.1"/>
    <property type="molecule type" value="Genomic_DNA"/>
</dbReference>
<accession>A0A0L6VI40</accession>
<dbReference type="AlphaFoldDB" id="A0A0L6VI40"/>
<name>A0A0L6VI40_9BASI</name>
<evidence type="ECO:0000256" key="1">
    <source>
        <dbReference type="SAM" id="MobiDB-lite"/>
    </source>
</evidence>
<feature type="compositionally biased region" description="Polar residues" evidence="1">
    <location>
        <begin position="201"/>
        <end position="212"/>
    </location>
</feature>
<dbReference type="Proteomes" id="UP000037035">
    <property type="component" value="Unassembled WGS sequence"/>
</dbReference>
<reference evidence="2 3" key="1">
    <citation type="submission" date="2015-08" db="EMBL/GenBank/DDBJ databases">
        <title>Next Generation Sequencing and Analysis of the Genome of Puccinia sorghi L Schw, the Causal Agent of Maize Common Rust.</title>
        <authorList>
            <person name="Rochi L."/>
            <person name="Burguener G."/>
            <person name="Darino M."/>
            <person name="Turjanski A."/>
            <person name="Kreff E."/>
            <person name="Dieguez M.J."/>
            <person name="Sacco F."/>
        </authorList>
    </citation>
    <scope>NUCLEOTIDE SEQUENCE [LARGE SCALE GENOMIC DNA]</scope>
    <source>
        <strain evidence="2 3">RO10H11247</strain>
    </source>
</reference>
<sequence>MNPTTESNFRETRWDLEGVDGRRSSQDIALDWLATANNHLRWLGSQGYQSQKSLSIEIHQIMVKNGINHRSVESIRKKTDELLKANWGTIRDAFIKRHRHNETVNRAPPVTERRFTLPRLATNNNTSNLPNAGRDAAPSNVKANSKHSHEQGRGLTPDAKATTSASGQEKEPGDSNHASKKRNYSSQTTNHTTHDEPSCSRAATNNNTSNLPKSGRDAAPSNAKAEGQRSHEQRGGLTPDAQATMSAAGQEKEPGDSNHASKKRNHSSQTTNHTTHDEPSSSMAAANINTSNLPNSTGDPSPSNHQARAKHTQDQAALTPDGRAATPPARPQEGSCDVSRKRAHPSINTDHHMPKKRTRLETRARINPGRIEAIKVKVSYMKELRRLGLKYRKIKRLVEAEFCNVLAESSASEMSSDSDDQRQ</sequence>
<feature type="compositionally biased region" description="Polar residues" evidence="1">
    <location>
        <begin position="280"/>
        <end position="306"/>
    </location>
</feature>
<protein>
    <submittedName>
        <fullName evidence="2">Uncharacterized protein</fullName>
    </submittedName>
</protein>
<comment type="caution">
    <text evidence="2">The sequence shown here is derived from an EMBL/GenBank/DDBJ whole genome shotgun (WGS) entry which is preliminary data.</text>
</comment>
<dbReference type="STRING" id="27349.A0A0L6VI40"/>
<dbReference type="PANTHER" id="PTHR33324">
    <property type="entry name" value="EXPRESSED PROTEIN"/>
    <property type="match status" value="1"/>
</dbReference>
<keyword evidence="3" id="KW-1185">Reference proteome</keyword>
<dbReference type="VEuPathDB" id="FungiDB:VP01_1564g1"/>
<feature type="compositionally biased region" description="Polar residues" evidence="1">
    <location>
        <begin position="121"/>
        <end position="130"/>
    </location>
</feature>
<evidence type="ECO:0000313" key="2">
    <source>
        <dbReference type="EMBL" id="KNZ60364.1"/>
    </source>
</evidence>
<feature type="region of interest" description="Disordered" evidence="1">
    <location>
        <begin position="101"/>
        <end position="358"/>
    </location>
</feature>
<evidence type="ECO:0000313" key="3">
    <source>
        <dbReference type="Proteomes" id="UP000037035"/>
    </source>
</evidence>
<gene>
    <name evidence="2" type="ORF">VP01_1564g1</name>
</gene>
<proteinExistence type="predicted"/>
<dbReference type="PANTHER" id="PTHR33324:SF2">
    <property type="entry name" value="MYB_SANT-LIKE DNA-BINDING DOMAIN-CONTAINING PROTEIN"/>
    <property type="match status" value="1"/>
</dbReference>